<feature type="region of interest" description="Disordered" evidence="2">
    <location>
        <begin position="36"/>
        <end position="152"/>
    </location>
</feature>
<sequence length="514" mass="55762">MDGYDAGGRLTAASASPHAEEAINAVRDDACARLHTPSDEEEDCDDLYGDVNVGFLPLLPLSPSPAPTSPPKTPSPGCSILSPSPSPSPPPPPHRAPAPEPQPQPQREHEARPEPATPRHQPPRPPPPPPGPPGHHVPPQPPRGGGASASYSSPPRYTALYISDLHWWTTDAEVEAALELAPHGAAAALCGLHFYSEKFTGKSRGICRAEFLNAAAAASAAATLQGRAFHGRHCVASPARPAALHRLGDHSDSCAEAAPAPNPTRGLGGRGASHATTGRGNVGPVLGDRPTMALLPLSVFPRPSPGSPFGGIMRGVGGYGGFQSIGQYNMGMGCRMMPSPMPPHVNPSFLAAGGMAMRGPGVWHDQGMAGGLWGAQQEWNFRGCQMPWRQLAPPAQHHQVQQHYGNGDYGKGRGMRRERPGSRGEDRGIGTVSYPDRRQSDRDGVDWYKEHDREEKGQHRERVLEKERERERHWNERDRHGGDKRRRQEYIEHADFDRRSRTGEVKEPIKGWWW</sequence>
<feature type="domain" description="RRM" evidence="3">
    <location>
        <begin position="159"/>
        <end position="237"/>
    </location>
</feature>
<feature type="region of interest" description="Disordered" evidence="2">
    <location>
        <begin position="401"/>
        <end position="494"/>
    </location>
</feature>
<name>A0A2S3I7E1_9POAL</name>
<dbReference type="GO" id="GO:0006397">
    <property type="term" value="P:mRNA processing"/>
    <property type="evidence" value="ECO:0007669"/>
    <property type="project" value="UniProtKB-KW"/>
</dbReference>
<feature type="compositionally biased region" description="Pro residues" evidence="2">
    <location>
        <begin position="84"/>
        <end position="104"/>
    </location>
</feature>
<dbReference type="GO" id="GO:0005634">
    <property type="term" value="C:nucleus"/>
    <property type="evidence" value="ECO:0007669"/>
    <property type="project" value="UniProtKB-SubCell"/>
</dbReference>
<dbReference type="SUPFAM" id="SSF54928">
    <property type="entry name" value="RNA-binding domain, RBD"/>
    <property type="match status" value="1"/>
</dbReference>
<dbReference type="SMART" id="SM00360">
    <property type="entry name" value="RRM"/>
    <property type="match status" value="1"/>
</dbReference>
<dbReference type="GO" id="GO:0003723">
    <property type="term" value="F:RNA binding"/>
    <property type="evidence" value="ECO:0007669"/>
    <property type="project" value="InterPro"/>
</dbReference>
<proteinExistence type="inferred from homology"/>
<organism evidence="4">
    <name type="scientific">Panicum hallii</name>
    <dbReference type="NCBI Taxonomy" id="206008"/>
    <lineage>
        <taxon>Eukaryota</taxon>
        <taxon>Viridiplantae</taxon>
        <taxon>Streptophyta</taxon>
        <taxon>Embryophyta</taxon>
        <taxon>Tracheophyta</taxon>
        <taxon>Spermatophyta</taxon>
        <taxon>Magnoliopsida</taxon>
        <taxon>Liliopsida</taxon>
        <taxon>Poales</taxon>
        <taxon>Poaceae</taxon>
        <taxon>PACMAD clade</taxon>
        <taxon>Panicoideae</taxon>
        <taxon>Panicodae</taxon>
        <taxon>Paniceae</taxon>
        <taxon>Panicinae</taxon>
        <taxon>Panicum</taxon>
        <taxon>Panicum sect. Panicum</taxon>
    </lineage>
</organism>
<feature type="compositionally biased region" description="Pro residues" evidence="2">
    <location>
        <begin position="123"/>
        <end position="142"/>
    </location>
</feature>
<dbReference type="Gramene" id="PAN38593">
    <property type="protein sequence ID" value="PAN38593"/>
    <property type="gene ID" value="PAHAL_7G183400"/>
</dbReference>
<evidence type="ECO:0000259" key="3">
    <source>
        <dbReference type="SMART" id="SM00360"/>
    </source>
</evidence>
<evidence type="ECO:0000256" key="2">
    <source>
        <dbReference type="SAM" id="MobiDB-lite"/>
    </source>
</evidence>
<dbReference type="InterPro" id="IPR012677">
    <property type="entry name" value="Nucleotide-bd_a/b_plait_sf"/>
</dbReference>
<evidence type="ECO:0000256" key="1">
    <source>
        <dbReference type="ARBA" id="ARBA00006265"/>
    </source>
</evidence>
<reference evidence="4" key="1">
    <citation type="submission" date="2018-04" db="EMBL/GenBank/DDBJ databases">
        <title>WGS assembly of Panicum hallii.</title>
        <authorList>
            <person name="Lovell J."/>
            <person name="Jenkins J."/>
            <person name="Lowry D."/>
            <person name="Mamidi S."/>
            <person name="Sreedasyam A."/>
            <person name="Weng X."/>
            <person name="Barry K."/>
            <person name="Bonette J."/>
            <person name="Campitelli B."/>
            <person name="Daum C."/>
            <person name="Gordon S."/>
            <person name="Gould B."/>
            <person name="Lipzen A."/>
            <person name="Macqueen A."/>
            <person name="Palacio-Mejia J."/>
            <person name="Plott C."/>
            <person name="Shakirov E."/>
            <person name="Shu S."/>
            <person name="Yoshinaga Y."/>
            <person name="Zane M."/>
            <person name="Rokhsar D."/>
            <person name="Grimwood J."/>
            <person name="Schmutz J."/>
            <person name="Juenger T."/>
        </authorList>
    </citation>
    <scope>NUCLEOTIDE SEQUENCE [LARGE SCALE GENOMIC DNA]</scope>
    <source>
        <strain evidence="4">FIL2</strain>
    </source>
</reference>
<accession>A0A2S3I7E1</accession>
<feature type="compositionally biased region" description="Basic and acidic residues" evidence="2">
    <location>
        <begin position="435"/>
        <end position="494"/>
    </location>
</feature>
<dbReference type="InterPro" id="IPR034772">
    <property type="entry name" value="CPSF6/7"/>
</dbReference>
<dbReference type="InterPro" id="IPR000504">
    <property type="entry name" value="RRM_dom"/>
</dbReference>
<dbReference type="Gene3D" id="3.30.70.330">
    <property type="match status" value="1"/>
</dbReference>
<dbReference type="AlphaFoldDB" id="A0A2S3I7E1"/>
<dbReference type="Proteomes" id="UP000243499">
    <property type="component" value="Chromosome 7"/>
</dbReference>
<evidence type="ECO:0000313" key="4">
    <source>
        <dbReference type="EMBL" id="PAN38593.1"/>
    </source>
</evidence>
<comment type="similarity">
    <text evidence="1">Belongs to the RRM CPSF6/7 family.</text>
</comment>
<feature type="region of interest" description="Disordered" evidence="2">
    <location>
        <begin position="1"/>
        <end position="21"/>
    </location>
</feature>
<dbReference type="InterPro" id="IPR035979">
    <property type="entry name" value="RBD_domain_sf"/>
</dbReference>
<protein>
    <recommendedName>
        <fullName evidence="3">RRM domain-containing protein</fullName>
    </recommendedName>
</protein>
<dbReference type="EMBL" id="CM008052">
    <property type="protein sequence ID" value="PAN38593.1"/>
    <property type="molecule type" value="Genomic_DNA"/>
</dbReference>
<feature type="region of interest" description="Disordered" evidence="2">
    <location>
        <begin position="252"/>
        <end position="286"/>
    </location>
</feature>
<feature type="compositionally biased region" description="Acidic residues" evidence="2">
    <location>
        <begin position="39"/>
        <end position="48"/>
    </location>
</feature>
<feature type="compositionally biased region" description="Pro residues" evidence="2">
    <location>
        <begin position="60"/>
        <end position="74"/>
    </location>
</feature>
<feature type="compositionally biased region" description="Basic and acidic residues" evidence="2">
    <location>
        <begin position="415"/>
        <end position="428"/>
    </location>
</feature>
<gene>
    <name evidence="4" type="ORF">PAHAL_7G183400</name>
</gene>
<dbReference type="PANTHER" id="PTHR23204">
    <property type="entry name" value="CLEAVAGE AND POLYADENYLATION SPECIFIC FACTOR"/>
    <property type="match status" value="1"/>
</dbReference>